<evidence type="ECO:0000256" key="1">
    <source>
        <dbReference type="ARBA" id="ARBA00022737"/>
    </source>
</evidence>
<gene>
    <name evidence="4" type="ORF">PHMEG_00039910</name>
</gene>
<keyword evidence="1" id="KW-0677">Repeat</keyword>
<dbReference type="PROSITE" id="PS50088">
    <property type="entry name" value="ANK_REPEAT"/>
    <property type="match status" value="1"/>
</dbReference>
<dbReference type="PROSITE" id="PS50297">
    <property type="entry name" value="ANK_REP_REGION"/>
    <property type="match status" value="1"/>
</dbReference>
<dbReference type="OrthoDB" id="110891at2759"/>
<dbReference type="Proteomes" id="UP000198211">
    <property type="component" value="Unassembled WGS sequence"/>
</dbReference>
<reference evidence="5" key="1">
    <citation type="submission" date="2017-03" db="EMBL/GenBank/DDBJ databases">
        <title>Phytopthora megakarya and P. palmivora, two closely related causual agents of cacao black pod achieved similar genome size and gene model numbers by different mechanisms.</title>
        <authorList>
            <person name="Ali S."/>
            <person name="Shao J."/>
            <person name="Larry D.J."/>
            <person name="Kronmiller B."/>
            <person name="Shen D."/>
            <person name="Strem M.D."/>
            <person name="Melnick R.L."/>
            <person name="Guiltinan M.J."/>
            <person name="Tyler B.M."/>
            <person name="Meinhardt L.W."/>
            <person name="Bailey B.A."/>
        </authorList>
    </citation>
    <scope>NUCLEOTIDE SEQUENCE [LARGE SCALE GENOMIC DNA]</scope>
    <source>
        <strain evidence="5">zdho120</strain>
    </source>
</reference>
<proteinExistence type="predicted"/>
<feature type="repeat" description="ANK" evidence="3">
    <location>
        <begin position="230"/>
        <end position="262"/>
    </location>
</feature>
<comment type="caution">
    <text evidence="4">The sequence shown here is derived from an EMBL/GenBank/DDBJ whole genome shotgun (WGS) entry which is preliminary data.</text>
</comment>
<protein>
    <submittedName>
        <fullName evidence="4">Uncharacterized protein</fullName>
    </submittedName>
</protein>
<dbReference type="Gene3D" id="1.25.40.20">
    <property type="entry name" value="Ankyrin repeat-containing domain"/>
    <property type="match status" value="1"/>
</dbReference>
<dbReference type="PANTHER" id="PTHR24171">
    <property type="entry name" value="ANKYRIN REPEAT DOMAIN-CONTAINING PROTEIN 39-RELATED"/>
    <property type="match status" value="1"/>
</dbReference>
<evidence type="ECO:0000256" key="3">
    <source>
        <dbReference type="PROSITE-ProRule" id="PRU00023"/>
    </source>
</evidence>
<keyword evidence="5" id="KW-1185">Reference proteome</keyword>
<dbReference type="Pfam" id="PF00023">
    <property type="entry name" value="Ank"/>
    <property type="match status" value="1"/>
</dbReference>
<dbReference type="AlphaFoldDB" id="A0A225UEL0"/>
<dbReference type="Pfam" id="PF12796">
    <property type="entry name" value="Ank_2"/>
    <property type="match status" value="1"/>
</dbReference>
<keyword evidence="2 3" id="KW-0040">ANK repeat</keyword>
<dbReference type="STRING" id="4795.A0A225UEL0"/>
<organism evidence="4 5">
    <name type="scientific">Phytophthora megakarya</name>
    <dbReference type="NCBI Taxonomy" id="4795"/>
    <lineage>
        <taxon>Eukaryota</taxon>
        <taxon>Sar</taxon>
        <taxon>Stramenopiles</taxon>
        <taxon>Oomycota</taxon>
        <taxon>Peronosporomycetes</taxon>
        <taxon>Peronosporales</taxon>
        <taxon>Peronosporaceae</taxon>
        <taxon>Phytophthora</taxon>
    </lineage>
</organism>
<evidence type="ECO:0000313" key="5">
    <source>
        <dbReference type="Proteomes" id="UP000198211"/>
    </source>
</evidence>
<evidence type="ECO:0000256" key="2">
    <source>
        <dbReference type="ARBA" id="ARBA00023043"/>
    </source>
</evidence>
<dbReference type="SUPFAM" id="SSF48403">
    <property type="entry name" value="Ankyrin repeat"/>
    <property type="match status" value="1"/>
</dbReference>
<sequence>MLIRSKHGFTTRVDRAALEKALYQTWINDGKFSGDVYKLLKLNQEEPAKLLKNPTLRLWIVYKRKREVGDPYEALLSKLAKHFDDEKLPEFIAVSKEVASTSIIASRLDNALPGYWLGRGKTPDDVFTLLKLNNVDKDKLFDSLTWEKWISYLTAKSTQTLVEKNPDEMMYAVLKKHYGKKGVEAMIASAKKNERTMKKMKILLAAEAGDAPTVQSLIANGAFIDSMNMQHFTPLMLASQYDQIDVVEILLDNNANVDIRGRNGATALWIASCTGHLNAARALISCDATIVLVNDQGLTPLMAASSEVKRLT</sequence>
<evidence type="ECO:0000313" key="4">
    <source>
        <dbReference type="EMBL" id="OWY91495.1"/>
    </source>
</evidence>
<dbReference type="SMART" id="SM00248">
    <property type="entry name" value="ANK"/>
    <property type="match status" value="2"/>
</dbReference>
<name>A0A225UEL0_9STRA</name>
<dbReference type="InterPro" id="IPR036770">
    <property type="entry name" value="Ankyrin_rpt-contain_sf"/>
</dbReference>
<dbReference type="EMBL" id="NBNE01020121">
    <property type="protein sequence ID" value="OWY91495.1"/>
    <property type="molecule type" value="Genomic_DNA"/>
</dbReference>
<accession>A0A225UEL0</accession>
<dbReference type="InterPro" id="IPR002110">
    <property type="entry name" value="Ankyrin_rpt"/>
</dbReference>